<evidence type="ECO:0000256" key="10">
    <source>
        <dbReference type="ARBA" id="ARBA00049986"/>
    </source>
</evidence>
<keyword evidence="14" id="KW-1185">Reference proteome</keyword>
<evidence type="ECO:0000256" key="2">
    <source>
        <dbReference type="ARBA" id="ARBA00004230"/>
    </source>
</evidence>
<dbReference type="OMA" id="EHQRINV"/>
<dbReference type="AlphaFoldDB" id="A0A8S1TSL6"/>
<sequence length="253" mass="30462">MYGGISEKKLTEKDMQLSCQNIREEFQNEINIEHQRINVDSAKKKAVLYHHDYEGFRQMVLGANLYTIKSKELANFGFNETNNDKIFNSSYQKYQQPTQEDINQLQLNIKEIQCRNFRDFRTLFSKHYIKPLTQENYAELMNILQMQSEDNIKKIFSIDFHVEYFFKILEVFDYSISTLKDGKELSFIVGFLDELVKIKDFMQQIKKFLKKSEKEQLKEFFGRLKQSLQMEYEQIQLNQLIHTKYEELLIQYL</sequence>
<dbReference type="Pfam" id="PF13877">
    <property type="entry name" value="RPAP3_C"/>
    <property type="match status" value="1"/>
</dbReference>
<dbReference type="InterPro" id="IPR031733">
    <property type="entry name" value="Dynein_attach_N"/>
</dbReference>
<dbReference type="Proteomes" id="UP000683925">
    <property type="component" value="Unassembled WGS sequence"/>
</dbReference>
<gene>
    <name evidence="13" type="ORF">POCTA_138.1.T0320310</name>
</gene>
<evidence type="ECO:0000313" key="14">
    <source>
        <dbReference type="Proteomes" id="UP000683925"/>
    </source>
</evidence>
<dbReference type="InterPro" id="IPR025986">
    <property type="entry name" value="RPAP3-like_C"/>
</dbReference>
<evidence type="ECO:0000256" key="1">
    <source>
        <dbReference type="ARBA" id="ARBA00004048"/>
    </source>
</evidence>
<dbReference type="GO" id="GO:0005576">
    <property type="term" value="C:extracellular region"/>
    <property type="evidence" value="ECO:0007669"/>
    <property type="project" value="GOC"/>
</dbReference>
<evidence type="ECO:0000256" key="6">
    <source>
        <dbReference type="ARBA" id="ARBA00022794"/>
    </source>
</evidence>
<dbReference type="GO" id="GO:0007368">
    <property type="term" value="P:determination of left/right symmetry"/>
    <property type="evidence" value="ECO:0007669"/>
    <property type="project" value="TreeGrafter"/>
</dbReference>
<reference evidence="13" key="1">
    <citation type="submission" date="2021-01" db="EMBL/GenBank/DDBJ databases">
        <authorList>
            <consortium name="Genoscope - CEA"/>
            <person name="William W."/>
        </authorList>
    </citation>
    <scope>NUCLEOTIDE SEQUENCE</scope>
</reference>
<dbReference type="Pfam" id="PF15867">
    <property type="entry name" value="Dynein_attach_N"/>
    <property type="match status" value="1"/>
</dbReference>
<keyword evidence="5" id="KW-0963">Cytoplasm</keyword>
<keyword evidence="6" id="KW-0970">Cilium biogenesis/degradation</keyword>
<feature type="domain" description="RNA-polymerase II-associated protein 3-like C-terminal" evidence="11">
    <location>
        <begin position="114"/>
        <end position="214"/>
    </location>
</feature>
<comment type="subunit">
    <text evidence="4">Homodimer.</text>
</comment>
<organism evidence="13 14">
    <name type="scientific">Paramecium octaurelia</name>
    <dbReference type="NCBI Taxonomy" id="43137"/>
    <lineage>
        <taxon>Eukaryota</taxon>
        <taxon>Sar</taxon>
        <taxon>Alveolata</taxon>
        <taxon>Ciliophora</taxon>
        <taxon>Intramacronucleata</taxon>
        <taxon>Oligohymenophorea</taxon>
        <taxon>Peniculida</taxon>
        <taxon>Parameciidae</taxon>
        <taxon>Paramecium</taxon>
    </lineage>
</organism>
<evidence type="ECO:0000256" key="4">
    <source>
        <dbReference type="ARBA" id="ARBA00011738"/>
    </source>
</evidence>
<evidence type="ECO:0000256" key="3">
    <source>
        <dbReference type="ARBA" id="ARBA00004496"/>
    </source>
</evidence>
<keyword evidence="7" id="KW-0282">Flagellum</keyword>
<comment type="caution">
    <text evidence="13">The sequence shown here is derived from an EMBL/GenBank/DDBJ whole genome shotgun (WGS) entry which is preliminary data.</text>
</comment>
<dbReference type="GO" id="GO:0031514">
    <property type="term" value="C:motile cilium"/>
    <property type="evidence" value="ECO:0007669"/>
    <property type="project" value="UniProtKB-SubCell"/>
</dbReference>
<feature type="domain" description="Dynein attachment factor N-terminal" evidence="12">
    <location>
        <begin position="18"/>
        <end position="88"/>
    </location>
</feature>
<keyword evidence="8" id="KW-0969">Cilium</keyword>
<dbReference type="GO" id="GO:0036159">
    <property type="term" value="P:inner dynein arm assembly"/>
    <property type="evidence" value="ECO:0007669"/>
    <property type="project" value="TreeGrafter"/>
</dbReference>
<dbReference type="EMBL" id="CAJJDP010000032">
    <property type="protein sequence ID" value="CAD8156811.1"/>
    <property type="molecule type" value="Genomic_DNA"/>
</dbReference>
<comment type="function">
    <text evidence="1">Dynein-attachment factor required for cilia motility.</text>
</comment>
<evidence type="ECO:0000259" key="12">
    <source>
        <dbReference type="Pfam" id="PF15867"/>
    </source>
</evidence>
<evidence type="ECO:0000256" key="5">
    <source>
        <dbReference type="ARBA" id="ARBA00022490"/>
    </source>
</evidence>
<protein>
    <submittedName>
        <fullName evidence="13">Uncharacterized protein</fullName>
    </submittedName>
</protein>
<name>A0A8S1TSL6_PAROT</name>
<dbReference type="InterPro" id="IPR042422">
    <property type="entry name" value="CC103"/>
</dbReference>
<comment type="similarity">
    <text evidence="10">Belongs to the DNAAF19/PR46b family.</text>
</comment>
<evidence type="ECO:0000256" key="7">
    <source>
        <dbReference type="ARBA" id="ARBA00022846"/>
    </source>
</evidence>
<evidence type="ECO:0000313" key="13">
    <source>
        <dbReference type="EMBL" id="CAD8156811.1"/>
    </source>
</evidence>
<comment type="subcellular location">
    <subcellularLocation>
        <location evidence="2">Cell projection</location>
        <location evidence="2">Cilium</location>
        <location evidence="2">Flagellum</location>
    </subcellularLocation>
    <subcellularLocation>
        <location evidence="3">Cytoplasm</location>
    </subcellularLocation>
</comment>
<evidence type="ECO:0000256" key="9">
    <source>
        <dbReference type="ARBA" id="ARBA00023273"/>
    </source>
</evidence>
<accession>A0A8S1TSL6</accession>
<dbReference type="GO" id="GO:0036157">
    <property type="term" value="C:outer dynein arm"/>
    <property type="evidence" value="ECO:0007669"/>
    <property type="project" value="InterPro"/>
</dbReference>
<evidence type="ECO:0000256" key="8">
    <source>
        <dbReference type="ARBA" id="ARBA00023069"/>
    </source>
</evidence>
<dbReference type="OrthoDB" id="312261at2759"/>
<dbReference type="GO" id="GO:0003351">
    <property type="term" value="P:epithelial cilium movement involved in extracellular fluid movement"/>
    <property type="evidence" value="ECO:0007669"/>
    <property type="project" value="TreeGrafter"/>
</dbReference>
<dbReference type="PANTHER" id="PTHR28572">
    <property type="entry name" value="COILED-COIL DOMAIN-CONTAINING PROTEIN 103"/>
    <property type="match status" value="1"/>
</dbReference>
<evidence type="ECO:0000259" key="11">
    <source>
        <dbReference type="Pfam" id="PF13877"/>
    </source>
</evidence>
<proteinExistence type="inferred from homology"/>
<dbReference type="PANTHER" id="PTHR28572:SF1">
    <property type="entry name" value="COILED-COIL DOMAIN-CONTAINING PROTEIN 103"/>
    <property type="match status" value="1"/>
</dbReference>
<keyword evidence="9" id="KW-0966">Cell projection</keyword>